<gene>
    <name evidence="2" type="ORF">FBT96_00905</name>
</gene>
<protein>
    <submittedName>
        <fullName evidence="2">Bifunctional aldolase/short-chain dehydrogenase</fullName>
    </submittedName>
</protein>
<feature type="domain" description="Class II aldolase/adducin N-terminal" evidence="1">
    <location>
        <begin position="20"/>
        <end position="219"/>
    </location>
</feature>
<dbReference type="RefSeq" id="WP_169583111.1">
    <property type="nucleotide sequence ID" value="NZ_SWJZ01000006.1"/>
</dbReference>
<name>A0A4U1K2W0_RHOCA</name>
<accession>A0A4U1K2W0</accession>
<dbReference type="AlphaFoldDB" id="A0A4U1K2W0"/>
<dbReference type="SUPFAM" id="SSF53639">
    <property type="entry name" value="AraD/HMP-PK domain-like"/>
    <property type="match status" value="1"/>
</dbReference>
<organism evidence="2 3">
    <name type="scientific">Rhodobacter capsulatus</name>
    <name type="common">Rhodopseudomonas capsulata</name>
    <dbReference type="NCBI Taxonomy" id="1061"/>
    <lineage>
        <taxon>Bacteria</taxon>
        <taxon>Pseudomonadati</taxon>
        <taxon>Pseudomonadota</taxon>
        <taxon>Alphaproteobacteria</taxon>
        <taxon>Rhodobacterales</taxon>
        <taxon>Rhodobacter group</taxon>
        <taxon>Rhodobacter</taxon>
    </lineage>
</organism>
<dbReference type="Pfam" id="PF00596">
    <property type="entry name" value="Aldolase_II"/>
    <property type="match status" value="1"/>
</dbReference>
<dbReference type="EMBL" id="SWJZ01000006">
    <property type="protein sequence ID" value="TKD26416.1"/>
    <property type="molecule type" value="Genomic_DNA"/>
</dbReference>
<proteinExistence type="predicted"/>
<sequence length="246" mass="26004">MIRNLWSDEAAAAAGGDLGQRIYSARLIGADPELVLHGGGNTSVKTTAVDLFGETVSVLHVKGSGHDLATIDAAGLPAVRLDPMLRLQDFDAVADDVLVKLQRLNLLDPSAPNPSVEMLLHAFLPHKFVDHTHATPFLVLANLPEAEAALRELFGDRMALVPFVKPGFGLAKAGLATYAANPGVEALLLKNHGHFTWGPDAKSSYLKVIEHANLVEAWLADRRPAPLVPAAALPVAGIAPVLAGLR</sequence>
<evidence type="ECO:0000259" key="1">
    <source>
        <dbReference type="SMART" id="SM01007"/>
    </source>
</evidence>
<reference evidence="2 3" key="1">
    <citation type="submission" date="2019-04" db="EMBL/GenBank/DDBJ databases">
        <title>Draft Whole-Genome sequence of the purple photosynthetic bacterium Rhodobacter capsulatus SP108 with an indigenous class A beta-lactamase.</title>
        <authorList>
            <person name="Robertson S."/>
            <person name="Meyer T.E."/>
            <person name="Kyndt J.A."/>
        </authorList>
    </citation>
    <scope>NUCLEOTIDE SEQUENCE [LARGE SCALE GENOMIC DNA]</scope>
    <source>
        <strain evidence="2 3">SP108</strain>
    </source>
</reference>
<dbReference type="Gene3D" id="3.40.225.10">
    <property type="entry name" value="Class II aldolase/adducin N-terminal domain"/>
    <property type="match status" value="1"/>
</dbReference>
<evidence type="ECO:0000313" key="3">
    <source>
        <dbReference type="Proteomes" id="UP000310597"/>
    </source>
</evidence>
<evidence type="ECO:0000313" key="2">
    <source>
        <dbReference type="EMBL" id="TKD26416.1"/>
    </source>
</evidence>
<dbReference type="InterPro" id="IPR036409">
    <property type="entry name" value="Aldolase_II/adducin_N_sf"/>
</dbReference>
<dbReference type="SMART" id="SM01007">
    <property type="entry name" value="Aldolase_II"/>
    <property type="match status" value="1"/>
</dbReference>
<feature type="non-terminal residue" evidence="2">
    <location>
        <position position="246"/>
    </location>
</feature>
<dbReference type="Proteomes" id="UP000310597">
    <property type="component" value="Unassembled WGS sequence"/>
</dbReference>
<comment type="caution">
    <text evidence="2">The sequence shown here is derived from an EMBL/GenBank/DDBJ whole genome shotgun (WGS) entry which is preliminary data.</text>
</comment>
<dbReference type="InterPro" id="IPR001303">
    <property type="entry name" value="Aldolase_II/adducin_N"/>
</dbReference>